<sequence>MEDVRRGEKNPCENWEALKRLMRARFVPSSYNKNIHNKLQRLYQRARSVKEYHKEIEMNLIRAQIRECKEATLAWFLHAFNREIQDVVEFQYCRNLSKIVHQAIKVEMQIRRRNASKKTYVGISGWKVCLDSLLLTTYHYPDKGTTPIRSTRHSLKHRGTKMFKWKMDVYGV</sequence>
<gene>
    <name evidence="2" type="ORF">CR513_15289</name>
</gene>
<evidence type="ECO:0000259" key="1">
    <source>
        <dbReference type="Pfam" id="PF03732"/>
    </source>
</evidence>
<protein>
    <recommendedName>
        <fullName evidence="1">Retrotransposon gag domain-containing protein</fullName>
    </recommendedName>
</protein>
<proteinExistence type="predicted"/>
<dbReference type="AlphaFoldDB" id="A0A371HF19"/>
<dbReference type="InterPro" id="IPR005162">
    <property type="entry name" value="Retrotrans_gag_dom"/>
</dbReference>
<dbReference type="PANTHER" id="PTHR35046">
    <property type="entry name" value="ZINC KNUCKLE (CCHC-TYPE) FAMILY PROTEIN"/>
    <property type="match status" value="1"/>
</dbReference>
<dbReference type="Pfam" id="PF03732">
    <property type="entry name" value="Retrotrans_gag"/>
    <property type="match status" value="1"/>
</dbReference>
<dbReference type="Proteomes" id="UP000257109">
    <property type="component" value="Unassembled WGS sequence"/>
</dbReference>
<name>A0A371HF19_MUCPR</name>
<reference evidence="2" key="1">
    <citation type="submission" date="2018-05" db="EMBL/GenBank/DDBJ databases">
        <title>Draft genome of Mucuna pruriens seed.</title>
        <authorList>
            <person name="Nnadi N.E."/>
            <person name="Vos R."/>
            <person name="Hasami M.H."/>
            <person name="Devisetty U.K."/>
            <person name="Aguiy J.C."/>
        </authorList>
    </citation>
    <scope>NUCLEOTIDE SEQUENCE [LARGE SCALE GENOMIC DNA]</scope>
    <source>
        <strain evidence="2">JCA_2017</strain>
    </source>
</reference>
<evidence type="ECO:0000313" key="3">
    <source>
        <dbReference type="Proteomes" id="UP000257109"/>
    </source>
</evidence>
<dbReference type="PANTHER" id="PTHR35046:SF9">
    <property type="entry name" value="RNA-DIRECTED DNA POLYMERASE"/>
    <property type="match status" value="1"/>
</dbReference>
<dbReference type="EMBL" id="QJKJ01002779">
    <property type="protein sequence ID" value="RDY01383.1"/>
    <property type="molecule type" value="Genomic_DNA"/>
</dbReference>
<evidence type="ECO:0000313" key="2">
    <source>
        <dbReference type="EMBL" id="RDY01383.1"/>
    </source>
</evidence>
<organism evidence="2 3">
    <name type="scientific">Mucuna pruriens</name>
    <name type="common">Velvet bean</name>
    <name type="synonym">Dolichos pruriens</name>
    <dbReference type="NCBI Taxonomy" id="157652"/>
    <lineage>
        <taxon>Eukaryota</taxon>
        <taxon>Viridiplantae</taxon>
        <taxon>Streptophyta</taxon>
        <taxon>Embryophyta</taxon>
        <taxon>Tracheophyta</taxon>
        <taxon>Spermatophyta</taxon>
        <taxon>Magnoliopsida</taxon>
        <taxon>eudicotyledons</taxon>
        <taxon>Gunneridae</taxon>
        <taxon>Pentapetalae</taxon>
        <taxon>rosids</taxon>
        <taxon>fabids</taxon>
        <taxon>Fabales</taxon>
        <taxon>Fabaceae</taxon>
        <taxon>Papilionoideae</taxon>
        <taxon>50 kb inversion clade</taxon>
        <taxon>NPAAA clade</taxon>
        <taxon>indigoferoid/millettioid clade</taxon>
        <taxon>Phaseoleae</taxon>
        <taxon>Mucuna</taxon>
    </lineage>
</organism>
<comment type="caution">
    <text evidence="2">The sequence shown here is derived from an EMBL/GenBank/DDBJ whole genome shotgun (WGS) entry which is preliminary data.</text>
</comment>
<feature type="non-terminal residue" evidence="2">
    <location>
        <position position="1"/>
    </location>
</feature>
<feature type="domain" description="Retrotransposon gag" evidence="1">
    <location>
        <begin position="6"/>
        <end position="73"/>
    </location>
</feature>
<accession>A0A371HF19</accession>
<keyword evidence="3" id="KW-1185">Reference proteome</keyword>
<dbReference type="OrthoDB" id="1747743at2759"/>